<protein>
    <recommendedName>
        <fullName evidence="4">PilN domain-containing protein</fullName>
    </recommendedName>
</protein>
<sequence length="213" mass="23992">MINLLPPQDKNEFKKEIIFKKISIILFFHFICLLILIFALSLISAFFTQQTEIVKEQAVQQEQQAQSAQFQMYKADAAGFNDTLNKLEVFWRGQVLTSDFLEKFLPLISSNVHLKSLSFKMSSKKITLATPAVLQKAAGEDSAQTAESEPAAQIIFGAVRVEGVIDSREGLYEFKKSLEGQKEFQEIVFAPASWAHAAFPDFSLNFSFLPAKK</sequence>
<feature type="transmembrane region" description="Helical" evidence="1">
    <location>
        <begin position="24"/>
        <end position="47"/>
    </location>
</feature>
<keyword evidence="1" id="KW-0472">Membrane</keyword>
<keyword evidence="1" id="KW-0812">Transmembrane</keyword>
<accession>A0A2H0UXD0</accession>
<dbReference type="Proteomes" id="UP000228906">
    <property type="component" value="Unassembled WGS sequence"/>
</dbReference>
<name>A0A2H0UXD0_9BACT</name>
<evidence type="ECO:0000256" key="1">
    <source>
        <dbReference type="SAM" id="Phobius"/>
    </source>
</evidence>
<evidence type="ECO:0000313" key="3">
    <source>
        <dbReference type="Proteomes" id="UP000228906"/>
    </source>
</evidence>
<organism evidence="2 3">
    <name type="scientific">bacterium (Candidatus Gribaldobacteria) CG10_big_fil_rev_8_21_14_0_10_41_12</name>
    <dbReference type="NCBI Taxonomy" id="2014277"/>
    <lineage>
        <taxon>Bacteria</taxon>
        <taxon>Candidatus Gribaldobacteria</taxon>
    </lineage>
</organism>
<evidence type="ECO:0000313" key="2">
    <source>
        <dbReference type="EMBL" id="PIR91463.1"/>
    </source>
</evidence>
<reference evidence="3" key="1">
    <citation type="submission" date="2017-09" db="EMBL/GenBank/DDBJ databases">
        <title>Depth-based differentiation of microbial function through sediment-hosted aquifers and enrichment of novel symbionts in the deep terrestrial subsurface.</title>
        <authorList>
            <person name="Probst A.J."/>
            <person name="Ladd B."/>
            <person name="Jarett J.K."/>
            <person name="Geller-Mcgrath D.E."/>
            <person name="Sieber C.M.K."/>
            <person name="Emerson J.B."/>
            <person name="Anantharaman K."/>
            <person name="Thomas B.C."/>
            <person name="Malmstrom R."/>
            <person name="Stieglmeier M."/>
            <person name="Klingl A."/>
            <person name="Woyke T."/>
            <person name="Ryan C.M."/>
            <person name="Banfield J.F."/>
        </authorList>
    </citation>
    <scope>NUCLEOTIDE SEQUENCE [LARGE SCALE GENOMIC DNA]</scope>
</reference>
<proteinExistence type="predicted"/>
<comment type="caution">
    <text evidence="2">The sequence shown here is derived from an EMBL/GenBank/DDBJ whole genome shotgun (WGS) entry which is preliminary data.</text>
</comment>
<evidence type="ECO:0008006" key="4">
    <source>
        <dbReference type="Google" id="ProtNLM"/>
    </source>
</evidence>
<dbReference type="AlphaFoldDB" id="A0A2H0UXD0"/>
<dbReference type="EMBL" id="PFAV01000034">
    <property type="protein sequence ID" value="PIR91463.1"/>
    <property type="molecule type" value="Genomic_DNA"/>
</dbReference>
<keyword evidence="1" id="KW-1133">Transmembrane helix</keyword>
<gene>
    <name evidence="2" type="ORF">COU03_02140</name>
</gene>